<evidence type="ECO:0000256" key="1">
    <source>
        <dbReference type="SAM" id="MobiDB-lite"/>
    </source>
</evidence>
<dbReference type="PROSITE" id="PS51257">
    <property type="entry name" value="PROKAR_LIPOPROTEIN"/>
    <property type="match status" value="1"/>
</dbReference>
<organism evidence="2 3">
    <name type="scientific">Marivirga salinarum</name>
    <dbReference type="NCBI Taxonomy" id="3059078"/>
    <lineage>
        <taxon>Bacteria</taxon>
        <taxon>Pseudomonadati</taxon>
        <taxon>Bacteroidota</taxon>
        <taxon>Cytophagia</taxon>
        <taxon>Cytophagales</taxon>
        <taxon>Marivirgaceae</taxon>
        <taxon>Marivirga</taxon>
    </lineage>
</organism>
<name>A0AA51NCZ7_9BACT</name>
<sequence>MTLRNLIIFLLIITSCNNKNSATENSKGKATKHAQKVEPVNIEKKEEESGIEPSEQEQNEIYSKESLNKADSATLDSLRTSLPLSWERFGIENKDTVSYDFCGASNPQFSLNNDLTAITISIGNELHEKFQIEEIFYNDSIYLFSFKEKKMGLEKCILLIKDKSRQIGKLLIYDANPEDSYSYLPKTILSEKRRIVYDCDSVEE</sequence>
<feature type="region of interest" description="Disordered" evidence="1">
    <location>
        <begin position="20"/>
        <end position="61"/>
    </location>
</feature>
<dbReference type="EMBL" id="CP129971">
    <property type="protein sequence ID" value="WMN13009.1"/>
    <property type="molecule type" value="Genomic_DNA"/>
</dbReference>
<evidence type="ECO:0000313" key="2">
    <source>
        <dbReference type="EMBL" id="WMN13009.1"/>
    </source>
</evidence>
<dbReference type="RefSeq" id="WP_308351446.1">
    <property type="nucleotide sequence ID" value="NZ_CP129971.1"/>
</dbReference>
<gene>
    <name evidence="2" type="ORF">QYS49_35300</name>
</gene>
<dbReference type="KEGG" id="msaa:QYS49_35300"/>
<protein>
    <recommendedName>
        <fullName evidence="4">Lipoprotein</fullName>
    </recommendedName>
</protein>
<accession>A0AA51NCZ7</accession>
<keyword evidence="3" id="KW-1185">Reference proteome</keyword>
<dbReference type="Proteomes" id="UP001230496">
    <property type="component" value="Chromosome"/>
</dbReference>
<dbReference type="AlphaFoldDB" id="A0AA51NCZ7"/>
<proteinExistence type="predicted"/>
<evidence type="ECO:0008006" key="4">
    <source>
        <dbReference type="Google" id="ProtNLM"/>
    </source>
</evidence>
<evidence type="ECO:0000313" key="3">
    <source>
        <dbReference type="Proteomes" id="UP001230496"/>
    </source>
</evidence>
<reference evidence="2 3" key="1">
    <citation type="submission" date="2023-08" db="EMBL/GenBank/DDBJ databases">
        <title>Comparative genomics and taxonomic characterization of three novel marine species of genus Marivirga.</title>
        <authorList>
            <person name="Muhammad N."/>
            <person name="Kim S.-G."/>
        </authorList>
    </citation>
    <scope>NUCLEOTIDE SEQUENCE [LARGE SCALE GENOMIC DNA]</scope>
    <source>
        <strain evidence="2 3">BDSF4-3</strain>
    </source>
</reference>